<dbReference type="SUPFAM" id="SSF48452">
    <property type="entry name" value="TPR-like"/>
    <property type="match status" value="1"/>
</dbReference>
<name>A0ABN1MNH9_9FLAO</name>
<keyword evidence="3" id="KW-1185">Reference proteome</keyword>
<dbReference type="InterPro" id="IPR011990">
    <property type="entry name" value="TPR-like_helical_dom_sf"/>
</dbReference>
<evidence type="ECO:0000313" key="2">
    <source>
        <dbReference type="EMBL" id="GAA0874635.1"/>
    </source>
</evidence>
<dbReference type="Proteomes" id="UP001501126">
    <property type="component" value="Unassembled WGS sequence"/>
</dbReference>
<protein>
    <submittedName>
        <fullName evidence="2">Uncharacterized protein</fullName>
    </submittedName>
</protein>
<dbReference type="Pfam" id="PF07676">
    <property type="entry name" value="PD40"/>
    <property type="match status" value="3"/>
</dbReference>
<reference evidence="2 3" key="1">
    <citation type="journal article" date="2019" name="Int. J. Syst. Evol. Microbiol.">
        <title>The Global Catalogue of Microorganisms (GCM) 10K type strain sequencing project: providing services to taxonomists for standard genome sequencing and annotation.</title>
        <authorList>
            <consortium name="The Broad Institute Genomics Platform"/>
            <consortium name="The Broad Institute Genome Sequencing Center for Infectious Disease"/>
            <person name="Wu L."/>
            <person name="Ma J."/>
        </authorList>
    </citation>
    <scope>NUCLEOTIDE SEQUENCE [LARGE SCALE GENOMIC DNA]</scope>
    <source>
        <strain evidence="2 3">JCM 16083</strain>
    </source>
</reference>
<dbReference type="RefSeq" id="WP_343785536.1">
    <property type="nucleotide sequence ID" value="NZ_BAAAFH010000003.1"/>
</dbReference>
<dbReference type="SUPFAM" id="SSF82171">
    <property type="entry name" value="DPP6 N-terminal domain-like"/>
    <property type="match status" value="1"/>
</dbReference>
<dbReference type="InterPro" id="IPR011659">
    <property type="entry name" value="WD40"/>
</dbReference>
<dbReference type="EMBL" id="BAAAFH010000003">
    <property type="protein sequence ID" value="GAA0874635.1"/>
    <property type="molecule type" value="Genomic_DNA"/>
</dbReference>
<organism evidence="2 3">
    <name type="scientific">Wandonia haliotis</name>
    <dbReference type="NCBI Taxonomy" id="574963"/>
    <lineage>
        <taxon>Bacteria</taxon>
        <taxon>Pseudomonadati</taxon>
        <taxon>Bacteroidota</taxon>
        <taxon>Flavobacteriia</taxon>
        <taxon>Flavobacteriales</taxon>
        <taxon>Crocinitomicaceae</taxon>
        <taxon>Wandonia</taxon>
    </lineage>
</organism>
<dbReference type="PANTHER" id="PTHR36842">
    <property type="entry name" value="PROTEIN TOLB HOMOLOG"/>
    <property type="match status" value="1"/>
</dbReference>
<comment type="similarity">
    <text evidence="1">Belongs to the TolB family.</text>
</comment>
<dbReference type="InterPro" id="IPR011042">
    <property type="entry name" value="6-blade_b-propeller_TolB-like"/>
</dbReference>
<dbReference type="Gene3D" id="1.25.40.10">
    <property type="entry name" value="Tetratricopeptide repeat domain"/>
    <property type="match status" value="1"/>
</dbReference>
<dbReference type="PANTHER" id="PTHR36842:SF1">
    <property type="entry name" value="PROTEIN TOLB"/>
    <property type="match status" value="1"/>
</dbReference>
<sequence length="463" mass="52730">MNRKISFIFLLVSFIPFGSKLLAQGDTTTTLLNKTAAAFLIEEARRFYNEGNVRAALVKYREAYNKDPQSPKAAYGIGICQYEIKNYGISLKYARDAIRLRDNVDPEASYLVARCYHRSVELDSALMYYREADSLMSKTRSSDLNVKRNISEVQLAEKLMKDTALHERILYTGEVNSGFQDYSPVITDNGNTLYFVSRRPNTTGGMVNPDDQLFFEDIFKAKWDEERWLWVDVTNELKRVNSDGFDAISHISQDGKTMYLTINNTMVPDVKRKNKTQSSDIFVSTLSDKGDWSTPKKLDSPINTSFYDGAATLTADGRTMFFVSERMGGEGRTDIYMSELQGNEWSKPVNLGKHINTSGRETTPFVTPDGQYLFFSSDGLNGMGGYDVYVVKREGSKFSKPYHLGYGINSVNDDTHFRYYPEMRKGVMASIILIDTKSSYNLFSIEMGFFNYPKFEFPEEEGK</sequence>
<gene>
    <name evidence="2" type="ORF">GCM10009118_10430</name>
</gene>
<evidence type="ECO:0000313" key="3">
    <source>
        <dbReference type="Proteomes" id="UP001501126"/>
    </source>
</evidence>
<accession>A0ABN1MNH9</accession>
<evidence type="ECO:0000256" key="1">
    <source>
        <dbReference type="ARBA" id="ARBA00009820"/>
    </source>
</evidence>
<proteinExistence type="inferred from homology"/>
<comment type="caution">
    <text evidence="2">The sequence shown here is derived from an EMBL/GenBank/DDBJ whole genome shotgun (WGS) entry which is preliminary data.</text>
</comment>
<dbReference type="Gene3D" id="2.120.10.30">
    <property type="entry name" value="TolB, C-terminal domain"/>
    <property type="match status" value="1"/>
</dbReference>